<dbReference type="InterPro" id="IPR029061">
    <property type="entry name" value="THDP-binding"/>
</dbReference>
<evidence type="ECO:0000256" key="10">
    <source>
        <dbReference type="ARBA" id="ARBA00022977"/>
    </source>
</evidence>
<dbReference type="FunFam" id="3.40.50.970:FF:000005">
    <property type="entry name" value="1-deoxy-D-xylulose-5-phosphate synthase"/>
    <property type="match status" value="1"/>
</dbReference>
<evidence type="ECO:0000256" key="4">
    <source>
        <dbReference type="ARBA" id="ARBA00011081"/>
    </source>
</evidence>
<keyword evidence="10" id="KW-0784">Thiamine biosynthesis</keyword>
<dbReference type="PANTHER" id="PTHR43322:SF3">
    <property type="entry name" value="1-DEOXY-D-XYLULOSE-5-PHOSPHATE SYNTHASE"/>
    <property type="match status" value="1"/>
</dbReference>
<dbReference type="Pfam" id="PF13292">
    <property type="entry name" value="DXP_synthase_N"/>
    <property type="match status" value="1"/>
</dbReference>
<dbReference type="Gene3D" id="3.40.50.970">
    <property type="match status" value="2"/>
</dbReference>
<evidence type="ECO:0000256" key="7">
    <source>
        <dbReference type="ARBA" id="ARBA00022679"/>
    </source>
</evidence>
<dbReference type="Pfam" id="PF02779">
    <property type="entry name" value="Transket_pyr"/>
    <property type="match status" value="1"/>
</dbReference>
<evidence type="ECO:0000256" key="6">
    <source>
        <dbReference type="ARBA" id="ARBA00013150"/>
    </source>
</evidence>
<dbReference type="EMBL" id="JAUJYN010000012">
    <property type="protein sequence ID" value="KAK1259503.1"/>
    <property type="molecule type" value="Genomic_DNA"/>
</dbReference>
<dbReference type="CDD" id="cd07033">
    <property type="entry name" value="TPP_PYR_DXS_TK_like"/>
    <property type="match status" value="1"/>
</dbReference>
<keyword evidence="7" id="KW-0808">Transferase</keyword>
<comment type="cofactor">
    <cofactor evidence="2">
        <name>thiamine diphosphate</name>
        <dbReference type="ChEBI" id="CHEBI:58937"/>
    </cofactor>
</comment>
<comment type="similarity">
    <text evidence="4">Belongs to the transketolase family. DXPS subfamily.</text>
</comment>
<evidence type="ECO:0000259" key="13">
    <source>
        <dbReference type="SMART" id="SM00861"/>
    </source>
</evidence>
<keyword evidence="8" id="KW-0479">Metal-binding</keyword>
<keyword evidence="15" id="KW-1185">Reference proteome</keyword>
<dbReference type="InterPro" id="IPR005475">
    <property type="entry name" value="Transketolase-like_Pyr-bd"/>
</dbReference>
<evidence type="ECO:0000256" key="1">
    <source>
        <dbReference type="ARBA" id="ARBA00001946"/>
    </source>
</evidence>
<comment type="pathway">
    <text evidence="3">Metabolic intermediate biosynthesis; 1-deoxy-D-xylulose 5-phosphate biosynthesis; 1-deoxy-D-xylulose 5-phosphate from D-glyceraldehyde 3-phosphate and pyruvate: step 1/1.</text>
</comment>
<dbReference type="SUPFAM" id="SSF52518">
    <property type="entry name" value="Thiamin diphosphate-binding fold (THDP-binding)"/>
    <property type="match status" value="2"/>
</dbReference>
<evidence type="ECO:0000256" key="3">
    <source>
        <dbReference type="ARBA" id="ARBA00004980"/>
    </source>
</evidence>
<dbReference type="SMART" id="SM00861">
    <property type="entry name" value="Transket_pyr"/>
    <property type="match status" value="1"/>
</dbReference>
<gene>
    <name evidence="14" type="ORF">QJS04_geneDACA005591</name>
</gene>
<dbReference type="GO" id="GO:0009228">
    <property type="term" value="P:thiamine biosynthetic process"/>
    <property type="evidence" value="ECO:0007669"/>
    <property type="project" value="UniProtKB-KW"/>
</dbReference>
<dbReference type="GO" id="GO:0008661">
    <property type="term" value="F:1-deoxy-D-xylulose-5-phosphate synthase activity"/>
    <property type="evidence" value="ECO:0007669"/>
    <property type="project" value="UniProtKB-EC"/>
</dbReference>
<evidence type="ECO:0000256" key="9">
    <source>
        <dbReference type="ARBA" id="ARBA00022842"/>
    </source>
</evidence>
<evidence type="ECO:0000256" key="5">
    <source>
        <dbReference type="ARBA" id="ARBA00011738"/>
    </source>
</evidence>
<feature type="domain" description="Transketolase-like pyrimidine-binding" evidence="13">
    <location>
        <begin position="239"/>
        <end position="403"/>
    </location>
</feature>
<dbReference type="PANTHER" id="PTHR43322">
    <property type="entry name" value="1-D-DEOXYXYLULOSE 5-PHOSPHATE SYNTHASE-RELATED"/>
    <property type="match status" value="1"/>
</dbReference>
<dbReference type="Proteomes" id="UP001179952">
    <property type="component" value="Unassembled WGS sequence"/>
</dbReference>
<accession>A0AAV9A5L5</accession>
<dbReference type="InterPro" id="IPR009014">
    <property type="entry name" value="Transketo_C/PFOR_II"/>
</dbReference>
<dbReference type="Gene3D" id="3.40.50.920">
    <property type="match status" value="1"/>
</dbReference>
<dbReference type="SUPFAM" id="SSF52922">
    <property type="entry name" value="TK C-terminal domain-like"/>
    <property type="match status" value="1"/>
</dbReference>
<evidence type="ECO:0000256" key="2">
    <source>
        <dbReference type="ARBA" id="ARBA00001964"/>
    </source>
</evidence>
<dbReference type="GO" id="GO:0016114">
    <property type="term" value="P:terpenoid biosynthetic process"/>
    <property type="evidence" value="ECO:0007669"/>
    <property type="project" value="InterPro"/>
</dbReference>
<sequence length="520" mass="57135">MPLPDFGEFFYEKPPTPMLDMVETPIHLKNMTPKELKQLADEIRSEMTFIMSKTRRSFKASLPVIELAIAIHHVFHTPMDKILWDVGEQTYAHKILTGRRSWMHTLRQKDGISGFTSRSESEYDAFGAAHGCNSISAGLGMAVARDLKGKKERVVTVISNWTTMAGQAYEAMSNAGYLDSNMVVILNDSRHSLNPKSEEGQMAINALSSTLSKLQSSKSFRKLREAAKAAPGFSYNISGTYSDYFAEALVAEAEREKDIVAVHAGLGIDVSLQPFQSKFPEKFFDVGMAEQHAVTFSAGLACGGLKPFCIIPSTFLQRAYDQIVHDVDRQRIPVRFVISGAGLVGSDGPVNCGAFDITFMSSLPNMIVMAPSDEEELVRMVVTAARMDEGPVCFRYPRGAIASINRPLYDRSPLEIGKGNVLAGGKDVALLGYGSMVQNCMNARALLADLGIHVTVADARFCKPLDITLVRQLCKDHEFLITVEEGSIGGFGAHVAHFISLDGLLDERTKNRPLQRNNSL</sequence>
<reference evidence="14" key="1">
    <citation type="journal article" date="2023" name="Nat. Commun.">
        <title>Diploid and tetraploid genomes of Acorus and the evolution of monocots.</title>
        <authorList>
            <person name="Ma L."/>
            <person name="Liu K.W."/>
            <person name="Li Z."/>
            <person name="Hsiao Y.Y."/>
            <person name="Qi Y."/>
            <person name="Fu T."/>
            <person name="Tang G.D."/>
            <person name="Zhang D."/>
            <person name="Sun W.H."/>
            <person name="Liu D.K."/>
            <person name="Li Y."/>
            <person name="Chen G.Z."/>
            <person name="Liu X.D."/>
            <person name="Liao X.Y."/>
            <person name="Jiang Y.T."/>
            <person name="Yu X."/>
            <person name="Hao Y."/>
            <person name="Huang J."/>
            <person name="Zhao X.W."/>
            <person name="Ke S."/>
            <person name="Chen Y.Y."/>
            <person name="Wu W.L."/>
            <person name="Hsu J.L."/>
            <person name="Lin Y.F."/>
            <person name="Huang M.D."/>
            <person name="Li C.Y."/>
            <person name="Huang L."/>
            <person name="Wang Z.W."/>
            <person name="Zhao X."/>
            <person name="Zhong W.Y."/>
            <person name="Peng D.H."/>
            <person name="Ahmad S."/>
            <person name="Lan S."/>
            <person name="Zhang J.S."/>
            <person name="Tsai W.C."/>
            <person name="Van de Peer Y."/>
            <person name="Liu Z.J."/>
        </authorList>
    </citation>
    <scope>NUCLEOTIDE SEQUENCE</scope>
    <source>
        <strain evidence="14">SCP</strain>
    </source>
</reference>
<comment type="subunit">
    <text evidence="5">Homodimer.</text>
</comment>
<keyword evidence="9" id="KW-0460">Magnesium</keyword>
<dbReference type="Pfam" id="PF02780">
    <property type="entry name" value="Transketolase_C"/>
    <property type="match status" value="1"/>
</dbReference>
<keyword evidence="11" id="KW-0786">Thiamine pyrophosphate</keyword>
<dbReference type="InterPro" id="IPR033248">
    <property type="entry name" value="Transketolase_C"/>
</dbReference>
<evidence type="ECO:0000313" key="14">
    <source>
        <dbReference type="EMBL" id="KAK1259503.1"/>
    </source>
</evidence>
<comment type="caution">
    <text evidence="14">The sequence shown here is derived from an EMBL/GenBank/DDBJ whole genome shotgun (WGS) entry which is preliminary data.</text>
</comment>
<dbReference type="EC" id="2.2.1.7" evidence="6"/>
<proteinExistence type="inferred from homology"/>
<evidence type="ECO:0000313" key="15">
    <source>
        <dbReference type="Proteomes" id="UP001179952"/>
    </source>
</evidence>
<protein>
    <recommendedName>
        <fullName evidence="6">1-deoxy-D-xylulose-5-phosphate synthase</fullName>
        <ecNumber evidence="6">2.2.1.7</ecNumber>
    </recommendedName>
</protein>
<dbReference type="AlphaFoldDB" id="A0AAV9A5L5"/>
<evidence type="ECO:0000256" key="11">
    <source>
        <dbReference type="ARBA" id="ARBA00023052"/>
    </source>
</evidence>
<name>A0AAV9A5L5_ACOGR</name>
<reference evidence="14" key="2">
    <citation type="submission" date="2023-06" db="EMBL/GenBank/DDBJ databases">
        <authorList>
            <person name="Ma L."/>
            <person name="Liu K.-W."/>
            <person name="Li Z."/>
            <person name="Hsiao Y.-Y."/>
            <person name="Qi Y."/>
            <person name="Fu T."/>
            <person name="Tang G."/>
            <person name="Zhang D."/>
            <person name="Sun W.-H."/>
            <person name="Liu D.-K."/>
            <person name="Li Y."/>
            <person name="Chen G.-Z."/>
            <person name="Liu X.-D."/>
            <person name="Liao X.-Y."/>
            <person name="Jiang Y.-T."/>
            <person name="Yu X."/>
            <person name="Hao Y."/>
            <person name="Huang J."/>
            <person name="Zhao X.-W."/>
            <person name="Ke S."/>
            <person name="Chen Y.-Y."/>
            <person name="Wu W.-L."/>
            <person name="Hsu J.-L."/>
            <person name="Lin Y.-F."/>
            <person name="Huang M.-D."/>
            <person name="Li C.-Y."/>
            <person name="Huang L."/>
            <person name="Wang Z.-W."/>
            <person name="Zhao X."/>
            <person name="Zhong W.-Y."/>
            <person name="Peng D.-H."/>
            <person name="Ahmad S."/>
            <person name="Lan S."/>
            <person name="Zhang J.-S."/>
            <person name="Tsai W.-C."/>
            <person name="Van De Peer Y."/>
            <person name="Liu Z.-J."/>
        </authorList>
    </citation>
    <scope>NUCLEOTIDE SEQUENCE</scope>
    <source>
        <strain evidence="14">SCP</strain>
        <tissue evidence="14">Leaves</tissue>
    </source>
</reference>
<comment type="cofactor">
    <cofactor evidence="1">
        <name>Mg(2+)</name>
        <dbReference type="ChEBI" id="CHEBI:18420"/>
    </cofactor>
</comment>
<organism evidence="14 15">
    <name type="scientific">Acorus gramineus</name>
    <name type="common">Dwarf sweet flag</name>
    <dbReference type="NCBI Taxonomy" id="55184"/>
    <lineage>
        <taxon>Eukaryota</taxon>
        <taxon>Viridiplantae</taxon>
        <taxon>Streptophyta</taxon>
        <taxon>Embryophyta</taxon>
        <taxon>Tracheophyta</taxon>
        <taxon>Spermatophyta</taxon>
        <taxon>Magnoliopsida</taxon>
        <taxon>Liliopsida</taxon>
        <taxon>Acoraceae</taxon>
        <taxon>Acorus</taxon>
    </lineage>
</organism>
<keyword evidence="12" id="KW-0414">Isoprene biosynthesis</keyword>
<evidence type="ECO:0000256" key="12">
    <source>
        <dbReference type="ARBA" id="ARBA00023229"/>
    </source>
</evidence>
<dbReference type="InterPro" id="IPR005477">
    <property type="entry name" value="Dxylulose-5-P_synthase"/>
</dbReference>
<dbReference type="GO" id="GO:0046872">
    <property type="term" value="F:metal ion binding"/>
    <property type="evidence" value="ECO:0007669"/>
    <property type="project" value="UniProtKB-KW"/>
</dbReference>
<evidence type="ECO:0000256" key="8">
    <source>
        <dbReference type="ARBA" id="ARBA00022723"/>
    </source>
</evidence>